<dbReference type="InterPro" id="IPR056546">
    <property type="entry name" value="MreB_MamK-like"/>
</dbReference>
<keyword evidence="8" id="KW-1185">Reference proteome</keyword>
<feature type="binding site" evidence="6">
    <location>
        <begin position="208"/>
        <end position="211"/>
    </location>
    <ligand>
        <name>ATP</name>
        <dbReference type="ChEBI" id="CHEBI:30616"/>
    </ligand>
</feature>
<comment type="subunit">
    <text evidence="6">Forms polymers.</text>
</comment>
<keyword evidence="4 6" id="KW-0133">Cell shape</keyword>
<dbReference type="GO" id="GO:0005524">
    <property type="term" value="F:ATP binding"/>
    <property type="evidence" value="ECO:0007669"/>
    <property type="project" value="UniProtKB-KW"/>
</dbReference>
<evidence type="ECO:0000313" key="7">
    <source>
        <dbReference type="EMBL" id="MDF1611097.1"/>
    </source>
</evidence>
<dbReference type="CDD" id="cd10225">
    <property type="entry name" value="ASKHA_NBD_MreB-like"/>
    <property type="match status" value="1"/>
</dbReference>
<feature type="binding site" evidence="6">
    <location>
        <begin position="288"/>
        <end position="291"/>
    </location>
    <ligand>
        <name>ATP</name>
        <dbReference type="ChEBI" id="CHEBI:30616"/>
    </ligand>
</feature>
<protein>
    <recommendedName>
        <fullName evidence="6">Cell shape-determining protein MreB</fullName>
    </recommendedName>
</protein>
<reference evidence="7" key="1">
    <citation type="submission" date="2023-03" db="EMBL/GenBank/DDBJ databases">
        <title>Stygiobacter electus gen. nov., sp. nov., facultatively anaerobic thermotolerant bacterium of the class Ignavibacteria from a well of Yessentuki mineral water deposit.</title>
        <authorList>
            <person name="Podosokorskaya O.A."/>
            <person name="Elcheninov A.G."/>
            <person name="Petrova N.F."/>
            <person name="Zavarzina D.G."/>
            <person name="Kublanov I.V."/>
            <person name="Merkel A.Y."/>
        </authorList>
    </citation>
    <scope>NUCLEOTIDE SEQUENCE</scope>
    <source>
        <strain evidence="7">09-Me</strain>
    </source>
</reference>
<keyword evidence="1 6" id="KW-0963">Cytoplasm</keyword>
<organism evidence="7 8">
    <name type="scientific">Stygiobacter electus</name>
    <dbReference type="NCBI Taxonomy" id="3032292"/>
    <lineage>
        <taxon>Bacteria</taxon>
        <taxon>Pseudomonadati</taxon>
        <taxon>Ignavibacteriota</taxon>
        <taxon>Ignavibacteria</taxon>
        <taxon>Ignavibacteriales</taxon>
        <taxon>Melioribacteraceae</taxon>
        <taxon>Stygiobacter</taxon>
    </lineage>
</organism>
<gene>
    <name evidence="6" type="primary">mreB</name>
    <name evidence="7" type="ORF">P0M35_02970</name>
</gene>
<dbReference type="HAMAP" id="MF_02207">
    <property type="entry name" value="MreB"/>
    <property type="match status" value="1"/>
</dbReference>
<dbReference type="AlphaFoldDB" id="A0AAE3NYK1"/>
<feature type="binding site" evidence="6">
    <location>
        <begin position="160"/>
        <end position="162"/>
    </location>
    <ligand>
        <name>ATP</name>
        <dbReference type="ChEBI" id="CHEBI:30616"/>
    </ligand>
</feature>
<evidence type="ECO:0000256" key="2">
    <source>
        <dbReference type="ARBA" id="ARBA00022741"/>
    </source>
</evidence>
<accession>A0AAE3NYK1</accession>
<dbReference type="Proteomes" id="UP001221302">
    <property type="component" value="Unassembled WGS sequence"/>
</dbReference>
<dbReference type="InterPro" id="IPR004753">
    <property type="entry name" value="MreB"/>
</dbReference>
<sequence length="341" mass="36995">MGLFDFFSTDIAIDLGTANTLIYIKGKGIVLNEPSIVAFDRNTKSIIELGNKAKEMQGREHRDIRVTRPMRDGVIADFEIAEGMIRAFIKKVTPNTFQSKRIVIAVPSGVTEVEKRAVRDAAEHAGAKEVHLIAEPMAAAIGIGIDVEAAVGNMIIDIGGGTTEIAVIALAGIVNEESVRIAGDEMNNAITQFFKKNYNLLIGERTAEAIKCEVGSAVPLKEEVTIQVKGRDLVGGVPKTAEISSVEIREALNENIIQIVEAVKRTLERTPPELSADILDRGVMLSGGGALLKGLDERIRMETNLPVHVSEDPLTAVVRGAGRAIENINKYSKVFIRKRTY</sequence>
<dbReference type="GO" id="GO:0008360">
    <property type="term" value="P:regulation of cell shape"/>
    <property type="evidence" value="ECO:0007669"/>
    <property type="project" value="UniProtKB-UniRule"/>
</dbReference>
<keyword evidence="2 6" id="KW-0547">Nucleotide-binding</keyword>
<evidence type="ECO:0000256" key="6">
    <source>
        <dbReference type="HAMAP-Rule" id="MF_02207"/>
    </source>
</evidence>
<feature type="binding site" evidence="6">
    <location>
        <begin position="17"/>
        <end position="19"/>
    </location>
    <ligand>
        <name>ATP</name>
        <dbReference type="ChEBI" id="CHEBI:30616"/>
    </ligand>
</feature>
<dbReference type="PANTHER" id="PTHR42749">
    <property type="entry name" value="CELL SHAPE-DETERMINING PROTEIN MREB"/>
    <property type="match status" value="1"/>
</dbReference>
<comment type="similarity">
    <text evidence="5 6">Belongs to the FtsA/MreB family.</text>
</comment>
<comment type="subcellular location">
    <subcellularLocation>
        <location evidence="6">Cytoplasm</location>
    </subcellularLocation>
    <text evidence="6">Membrane-associated.</text>
</comment>
<keyword evidence="3 6" id="KW-0067">ATP-binding</keyword>
<dbReference type="Pfam" id="PF06723">
    <property type="entry name" value="MreB_Mbl"/>
    <property type="match status" value="1"/>
</dbReference>
<evidence type="ECO:0000256" key="5">
    <source>
        <dbReference type="ARBA" id="ARBA00023458"/>
    </source>
</evidence>
<dbReference type="RefSeq" id="WP_321534861.1">
    <property type="nucleotide sequence ID" value="NZ_JARGDL010000002.1"/>
</dbReference>
<name>A0AAE3NYK1_9BACT</name>
<dbReference type="SUPFAM" id="SSF53067">
    <property type="entry name" value="Actin-like ATPase domain"/>
    <property type="match status" value="2"/>
</dbReference>
<dbReference type="GO" id="GO:0005737">
    <property type="term" value="C:cytoplasm"/>
    <property type="evidence" value="ECO:0007669"/>
    <property type="project" value="UniProtKB-SubCell"/>
</dbReference>
<evidence type="ECO:0000313" key="8">
    <source>
        <dbReference type="Proteomes" id="UP001221302"/>
    </source>
</evidence>
<dbReference type="Gene3D" id="3.30.420.40">
    <property type="match status" value="3"/>
</dbReference>
<proteinExistence type="inferred from homology"/>
<evidence type="ECO:0000256" key="1">
    <source>
        <dbReference type="ARBA" id="ARBA00022490"/>
    </source>
</evidence>
<comment type="function">
    <text evidence="6">Forms membrane-associated dynamic filaments that are essential for cell shape determination. Acts by regulating cell wall synthesis and cell elongation, and thus cell shape. A feedback loop between cell geometry and MreB localization may maintain elongated cell shape by targeting cell wall growth to regions of negative cell wall curvature.</text>
</comment>
<dbReference type="PANTHER" id="PTHR42749:SF1">
    <property type="entry name" value="CELL SHAPE-DETERMINING PROTEIN MREB"/>
    <property type="match status" value="1"/>
</dbReference>
<dbReference type="NCBIfam" id="NF010539">
    <property type="entry name" value="PRK13927.1"/>
    <property type="match status" value="1"/>
</dbReference>
<comment type="caution">
    <text evidence="7">The sequence shown here is derived from an EMBL/GenBank/DDBJ whole genome shotgun (WGS) entry which is preliminary data.</text>
</comment>
<dbReference type="GO" id="GO:0000902">
    <property type="term" value="P:cell morphogenesis"/>
    <property type="evidence" value="ECO:0007669"/>
    <property type="project" value="InterPro"/>
</dbReference>
<evidence type="ECO:0000256" key="4">
    <source>
        <dbReference type="ARBA" id="ARBA00022960"/>
    </source>
</evidence>
<dbReference type="EMBL" id="JARGDL010000002">
    <property type="protein sequence ID" value="MDF1611097.1"/>
    <property type="molecule type" value="Genomic_DNA"/>
</dbReference>
<dbReference type="PRINTS" id="PR01652">
    <property type="entry name" value="SHAPEPROTEIN"/>
</dbReference>
<evidence type="ECO:0000256" key="3">
    <source>
        <dbReference type="ARBA" id="ARBA00022840"/>
    </source>
</evidence>
<dbReference type="NCBIfam" id="TIGR00904">
    <property type="entry name" value="mreB"/>
    <property type="match status" value="1"/>
</dbReference>
<dbReference type="InterPro" id="IPR043129">
    <property type="entry name" value="ATPase_NBD"/>
</dbReference>